<dbReference type="EMBL" id="DXFQ01000041">
    <property type="protein sequence ID" value="HIX19467.1"/>
    <property type="molecule type" value="Genomic_DNA"/>
</dbReference>
<accession>A0A9D1VAL0</accession>
<dbReference type="GO" id="GO:0006508">
    <property type="term" value="P:proteolysis"/>
    <property type="evidence" value="ECO:0007669"/>
    <property type="project" value="UniProtKB-KW"/>
</dbReference>
<protein>
    <submittedName>
        <fullName evidence="3">Retroviral-like aspartic protease family protein</fullName>
    </submittedName>
</protein>
<organism evidence="3 4">
    <name type="scientific">Candidatus Akkermansia intestinigallinarum</name>
    <dbReference type="NCBI Taxonomy" id="2838431"/>
    <lineage>
        <taxon>Bacteria</taxon>
        <taxon>Pseudomonadati</taxon>
        <taxon>Verrucomicrobiota</taxon>
        <taxon>Verrucomicrobiia</taxon>
        <taxon>Verrucomicrobiales</taxon>
        <taxon>Akkermansiaceae</taxon>
        <taxon>Akkermansia</taxon>
    </lineage>
</organism>
<reference evidence="3" key="1">
    <citation type="journal article" date="2021" name="PeerJ">
        <title>Extensive microbial diversity within the chicken gut microbiome revealed by metagenomics and culture.</title>
        <authorList>
            <person name="Gilroy R."/>
            <person name="Ravi A."/>
            <person name="Getino M."/>
            <person name="Pursley I."/>
            <person name="Horton D.L."/>
            <person name="Alikhan N.F."/>
            <person name="Baker D."/>
            <person name="Gharbi K."/>
            <person name="Hall N."/>
            <person name="Watson M."/>
            <person name="Adriaenssens E.M."/>
            <person name="Foster-Nyarko E."/>
            <person name="Jarju S."/>
            <person name="Secka A."/>
            <person name="Antonio M."/>
            <person name="Oren A."/>
            <person name="Chaudhuri R.R."/>
            <person name="La Ragione R."/>
            <person name="Hildebrand F."/>
            <person name="Pallen M.J."/>
        </authorList>
    </citation>
    <scope>NUCLEOTIDE SEQUENCE</scope>
    <source>
        <strain evidence="3">14975</strain>
    </source>
</reference>
<name>A0A9D1VAL0_9BACT</name>
<dbReference type="InterPro" id="IPR034122">
    <property type="entry name" value="Retropepsin-like_bacterial"/>
</dbReference>
<evidence type="ECO:0000313" key="3">
    <source>
        <dbReference type="EMBL" id="HIX19467.1"/>
    </source>
</evidence>
<dbReference type="SUPFAM" id="SSF50630">
    <property type="entry name" value="Acid proteases"/>
    <property type="match status" value="2"/>
</dbReference>
<evidence type="ECO:0000256" key="1">
    <source>
        <dbReference type="SAM" id="MobiDB-lite"/>
    </source>
</evidence>
<feature type="signal peptide" evidence="2">
    <location>
        <begin position="1"/>
        <end position="24"/>
    </location>
</feature>
<reference evidence="3" key="2">
    <citation type="submission" date="2021-04" db="EMBL/GenBank/DDBJ databases">
        <authorList>
            <person name="Gilroy R."/>
        </authorList>
    </citation>
    <scope>NUCLEOTIDE SEQUENCE</scope>
    <source>
        <strain evidence="3">14975</strain>
    </source>
</reference>
<evidence type="ECO:0000313" key="4">
    <source>
        <dbReference type="Proteomes" id="UP000823964"/>
    </source>
</evidence>
<dbReference type="CDD" id="cd05483">
    <property type="entry name" value="retropepsin_like_bacteria"/>
    <property type="match status" value="1"/>
</dbReference>
<dbReference type="Proteomes" id="UP000823964">
    <property type="component" value="Unassembled WGS sequence"/>
</dbReference>
<proteinExistence type="predicted"/>
<dbReference type="InterPro" id="IPR021109">
    <property type="entry name" value="Peptidase_aspartic_dom_sf"/>
</dbReference>
<keyword evidence="2" id="KW-0732">Signal</keyword>
<dbReference type="PROSITE" id="PS00141">
    <property type="entry name" value="ASP_PROTEASE"/>
    <property type="match status" value="1"/>
</dbReference>
<evidence type="ECO:0000256" key="2">
    <source>
        <dbReference type="SAM" id="SignalP"/>
    </source>
</evidence>
<keyword evidence="3" id="KW-0378">Hydrolase</keyword>
<comment type="caution">
    <text evidence="3">The sequence shown here is derived from an EMBL/GenBank/DDBJ whole genome shotgun (WGS) entry which is preliminary data.</text>
</comment>
<dbReference type="Pfam" id="PF13650">
    <property type="entry name" value="Asp_protease_2"/>
    <property type="match status" value="1"/>
</dbReference>
<dbReference type="GO" id="GO:0004190">
    <property type="term" value="F:aspartic-type endopeptidase activity"/>
    <property type="evidence" value="ECO:0007669"/>
    <property type="project" value="InterPro"/>
</dbReference>
<dbReference type="PROSITE" id="PS51257">
    <property type="entry name" value="PROKAR_LIPOPROTEIN"/>
    <property type="match status" value="1"/>
</dbReference>
<dbReference type="Gene3D" id="2.40.70.10">
    <property type="entry name" value="Acid Proteases"/>
    <property type="match status" value="2"/>
</dbReference>
<gene>
    <name evidence="3" type="ORF">H9862_02555</name>
</gene>
<sequence length="340" mass="35435">MKNVLLPGSLVAGLLMVTGAVALAACAADAPGSSSLPASSAVRPAGGKAKIGAMYRDANCGQVLVTCLVNGVPARLLMDTGATHTVLDKRFADEVLKVEYVDTSEMQIQGNAAEIPGLTLGELQAGGAQLRGMAFLVMSLDGVNSMQSVPIDGILGMDAMRYLPFVMDFANNRYSWGSFREMEGFVPLEGELDEGGRLMAKVKSGKRELVLLLDTGSSVTTMLPEQWEPGLAASHRTPVADISGRRMIEVGVGHEGRLQLGKTLFSAEITPQLLPPEADPGLLGIDALQSLALVHKPDASGRSRFYVGAVKPRQPKPAPETADAESAAPSAGGQGSGAEP</sequence>
<feature type="chain" id="PRO_5039191547" evidence="2">
    <location>
        <begin position="25"/>
        <end position="340"/>
    </location>
</feature>
<dbReference type="AlphaFoldDB" id="A0A9D1VAL0"/>
<feature type="region of interest" description="Disordered" evidence="1">
    <location>
        <begin position="305"/>
        <end position="340"/>
    </location>
</feature>
<keyword evidence="3" id="KW-0645">Protease</keyword>
<dbReference type="InterPro" id="IPR001969">
    <property type="entry name" value="Aspartic_peptidase_AS"/>
</dbReference>